<reference evidence="2 8" key="2">
    <citation type="journal article" date="2019" name="Nat. Med.">
        <title>A library of human gut bacterial isolates paired with longitudinal multiomics data enables mechanistic microbiome research.</title>
        <authorList>
            <person name="Poyet M."/>
            <person name="Groussin M."/>
            <person name="Gibbons S.M."/>
            <person name="Avila-Pacheco J."/>
            <person name="Jiang X."/>
            <person name="Kearney S.M."/>
            <person name="Perrotta A.R."/>
            <person name="Berdy B."/>
            <person name="Zhao S."/>
            <person name="Lieberman T.D."/>
            <person name="Swanson P.K."/>
            <person name="Smith M."/>
            <person name="Roesemann S."/>
            <person name="Alexander J.E."/>
            <person name="Rich S.A."/>
            <person name="Livny J."/>
            <person name="Vlamakis H."/>
            <person name="Clish C."/>
            <person name="Bullock K."/>
            <person name="Deik A."/>
            <person name="Scott J."/>
            <person name="Pierce K.A."/>
            <person name="Xavier R.J."/>
            <person name="Alm E.J."/>
        </authorList>
    </citation>
    <scope>NUCLEOTIDE SEQUENCE [LARGE SCALE GENOMIC DNA]</scope>
    <source>
        <strain evidence="2 8">BIOML-A1</strain>
    </source>
</reference>
<evidence type="ECO:0000313" key="3">
    <source>
        <dbReference type="EMBL" id="MVQ44620.1"/>
    </source>
</evidence>
<dbReference type="Proteomes" id="UP000479531">
    <property type="component" value="Unassembled WGS sequence"/>
</dbReference>
<evidence type="ECO:0000313" key="2">
    <source>
        <dbReference type="EMBL" id="MTR86925.1"/>
    </source>
</evidence>
<accession>A0A1Q6SML8</accession>
<protein>
    <submittedName>
        <fullName evidence="2">Uncharacterized protein</fullName>
    </submittedName>
</protein>
<dbReference type="EMBL" id="WGGT01000002">
    <property type="protein sequence ID" value="MVQ44620.1"/>
    <property type="molecule type" value="Genomic_DNA"/>
</dbReference>
<keyword evidence="1" id="KW-1133">Transmembrane helix</keyword>
<feature type="transmembrane region" description="Helical" evidence="1">
    <location>
        <begin position="20"/>
        <end position="43"/>
    </location>
</feature>
<keyword evidence="1" id="KW-0472">Membrane</keyword>
<dbReference type="Proteomes" id="UP000478483">
    <property type="component" value="Unassembled WGS sequence"/>
</dbReference>
<evidence type="ECO:0000313" key="6">
    <source>
        <dbReference type="Proteomes" id="UP000283513"/>
    </source>
</evidence>
<organism evidence="2 8">
    <name type="scientific">Roseburia intestinalis</name>
    <dbReference type="NCBI Taxonomy" id="166486"/>
    <lineage>
        <taxon>Bacteria</taxon>
        <taxon>Bacillati</taxon>
        <taxon>Bacillota</taxon>
        <taxon>Clostridia</taxon>
        <taxon>Lachnospirales</taxon>
        <taxon>Lachnospiraceae</taxon>
        <taxon>Roseburia</taxon>
    </lineage>
</organism>
<evidence type="ECO:0000313" key="4">
    <source>
        <dbReference type="EMBL" id="RHA68257.1"/>
    </source>
</evidence>
<evidence type="ECO:0000256" key="1">
    <source>
        <dbReference type="SAM" id="Phobius"/>
    </source>
</evidence>
<sequence length="83" mass="9266">MPISTLKTGGLDLKKIKRILAILGAIILAGLYISTIVCALSSNENYMDMLMASVYATVIIPVLIWAYSFVYKMVKKNHEQKED</sequence>
<dbReference type="OrthoDB" id="1936797at2"/>
<keyword evidence="1" id="KW-0812">Transmembrane</keyword>
<proteinExistence type="predicted"/>
<gene>
    <name evidence="5" type="ORF">DW856_09780</name>
    <name evidence="4" type="ORF">DW927_05940</name>
    <name evidence="3" type="ORF">GCK47_02570</name>
    <name evidence="2" type="ORF">GMD50_18185</name>
</gene>
<comment type="caution">
    <text evidence="2">The sequence shown here is derived from an EMBL/GenBank/DDBJ whole genome shotgun (WGS) entry which is preliminary data.</text>
</comment>
<dbReference type="Proteomes" id="UP000284465">
    <property type="component" value="Unassembled WGS sequence"/>
</dbReference>
<reference evidence="3 9" key="3">
    <citation type="submission" date="2019-10" db="EMBL/GenBank/DDBJ databases">
        <title>Roseburia spp. ameliorate alcoholic fatty liver via restoration of gut barrier function.</title>
        <authorList>
            <person name="Seo B."/>
            <person name="Ko G."/>
        </authorList>
    </citation>
    <scope>NUCLEOTIDE SEQUENCE [LARGE SCALE GENOMIC DNA]</scope>
    <source>
        <strain evidence="3 9">SNUG30017</strain>
    </source>
</reference>
<evidence type="ECO:0000313" key="9">
    <source>
        <dbReference type="Proteomes" id="UP000479531"/>
    </source>
</evidence>
<evidence type="ECO:0000313" key="7">
    <source>
        <dbReference type="Proteomes" id="UP000284465"/>
    </source>
</evidence>
<evidence type="ECO:0000313" key="5">
    <source>
        <dbReference type="EMBL" id="RHC17144.1"/>
    </source>
</evidence>
<dbReference type="EMBL" id="QSHO01000007">
    <property type="protein sequence ID" value="RHC17144.1"/>
    <property type="molecule type" value="Genomic_DNA"/>
</dbReference>
<feature type="transmembrane region" description="Helical" evidence="1">
    <location>
        <begin position="49"/>
        <end position="71"/>
    </location>
</feature>
<name>A0A1Q6SML8_9FIRM</name>
<dbReference type="EMBL" id="WNAJ01000032">
    <property type="protein sequence ID" value="MTR86925.1"/>
    <property type="molecule type" value="Genomic_DNA"/>
</dbReference>
<evidence type="ECO:0000313" key="8">
    <source>
        <dbReference type="Proteomes" id="UP000478483"/>
    </source>
</evidence>
<dbReference type="AlphaFoldDB" id="A0A1Q6SML8"/>
<dbReference type="EMBL" id="QSFP01000005">
    <property type="protein sequence ID" value="RHA68257.1"/>
    <property type="molecule type" value="Genomic_DNA"/>
</dbReference>
<dbReference type="Proteomes" id="UP000283513">
    <property type="component" value="Unassembled WGS sequence"/>
</dbReference>
<reference evidence="6 7" key="1">
    <citation type="submission" date="2018-08" db="EMBL/GenBank/DDBJ databases">
        <title>A genome reference for cultivated species of the human gut microbiota.</title>
        <authorList>
            <person name="Zou Y."/>
            <person name="Xue W."/>
            <person name="Luo G."/>
        </authorList>
    </citation>
    <scope>NUCLEOTIDE SEQUENCE [LARGE SCALE GENOMIC DNA]</scope>
    <source>
        <strain evidence="5 6">AM37-1AC</strain>
        <strain evidence="4 7">AM43-11</strain>
    </source>
</reference>